<dbReference type="EMBL" id="JBIRYL010000001">
    <property type="protein sequence ID" value="MFI2229054.1"/>
    <property type="molecule type" value="Genomic_DNA"/>
</dbReference>
<comment type="caution">
    <text evidence="1">The sequence shown here is derived from an EMBL/GenBank/DDBJ whole genome shotgun (WGS) entry which is preliminary data.</text>
</comment>
<name>A0ABW7VSB9_9NOCA</name>
<reference evidence="1 2" key="1">
    <citation type="submission" date="2024-10" db="EMBL/GenBank/DDBJ databases">
        <title>The Natural Products Discovery Center: Release of the First 8490 Sequenced Strains for Exploring Actinobacteria Biosynthetic Diversity.</title>
        <authorList>
            <person name="Kalkreuter E."/>
            <person name="Kautsar S.A."/>
            <person name="Yang D."/>
            <person name="Bader C.D."/>
            <person name="Teijaro C.N."/>
            <person name="Fluegel L."/>
            <person name="Davis C.M."/>
            <person name="Simpson J.R."/>
            <person name="Lauterbach L."/>
            <person name="Steele A.D."/>
            <person name="Gui C."/>
            <person name="Meng S."/>
            <person name="Li G."/>
            <person name="Viehrig K."/>
            <person name="Ye F."/>
            <person name="Su P."/>
            <person name="Kiefer A.F."/>
            <person name="Nichols A."/>
            <person name="Cepeda A.J."/>
            <person name="Yan W."/>
            <person name="Fan B."/>
            <person name="Jiang Y."/>
            <person name="Adhikari A."/>
            <person name="Zheng C.-J."/>
            <person name="Schuster L."/>
            <person name="Cowan T.M."/>
            <person name="Smanski M.J."/>
            <person name="Chevrette M.G."/>
            <person name="De Carvalho L.P.S."/>
            <person name="Shen B."/>
        </authorList>
    </citation>
    <scope>NUCLEOTIDE SEQUENCE [LARGE SCALE GENOMIC DNA]</scope>
    <source>
        <strain evidence="1 2">NPDC019377</strain>
    </source>
</reference>
<evidence type="ECO:0000313" key="1">
    <source>
        <dbReference type="EMBL" id="MFI2229054.1"/>
    </source>
</evidence>
<accession>A0ABW7VSB9</accession>
<evidence type="ECO:0008006" key="3">
    <source>
        <dbReference type="Google" id="ProtNLM"/>
    </source>
</evidence>
<proteinExistence type="predicted"/>
<keyword evidence="2" id="KW-1185">Reference proteome</keyword>
<evidence type="ECO:0000313" key="2">
    <source>
        <dbReference type="Proteomes" id="UP001611494"/>
    </source>
</evidence>
<protein>
    <recommendedName>
        <fullName evidence="3">Haloacid dehalogenase</fullName>
    </recommendedName>
</protein>
<sequence length="123" mass="13779">MLRAVVFDVGETLVDETREYGTWADWLGVPRHTFAAVFGAVIATGLDYREAFQVFSPGFDLDHERQARVDAGEPEWFGEDDLYRMSGRLCPVSARWVCGLVSSAIRPSVRVGYCEAWICLPTS</sequence>
<dbReference type="InterPro" id="IPR036412">
    <property type="entry name" value="HAD-like_sf"/>
</dbReference>
<gene>
    <name evidence="1" type="ORF">ACH49Z_04305</name>
</gene>
<organism evidence="1 2">
    <name type="scientific">Nocardia testacea</name>
    <dbReference type="NCBI Taxonomy" id="248551"/>
    <lineage>
        <taxon>Bacteria</taxon>
        <taxon>Bacillati</taxon>
        <taxon>Actinomycetota</taxon>
        <taxon>Actinomycetes</taxon>
        <taxon>Mycobacteriales</taxon>
        <taxon>Nocardiaceae</taxon>
        <taxon>Nocardia</taxon>
    </lineage>
</organism>
<dbReference type="SUPFAM" id="SSF56784">
    <property type="entry name" value="HAD-like"/>
    <property type="match status" value="1"/>
</dbReference>
<dbReference type="Proteomes" id="UP001611494">
    <property type="component" value="Unassembled WGS sequence"/>
</dbReference>
<dbReference type="RefSeq" id="WP_397062149.1">
    <property type="nucleotide sequence ID" value="NZ_JBIRYL010000001.1"/>
</dbReference>